<dbReference type="PANTHER" id="PTHR44942:SF4">
    <property type="entry name" value="METHYLTRANSFERASE TYPE 11 DOMAIN-CONTAINING PROTEIN"/>
    <property type="match status" value="1"/>
</dbReference>
<evidence type="ECO:0000256" key="3">
    <source>
        <dbReference type="ARBA" id="ARBA00022679"/>
    </source>
</evidence>
<dbReference type="GO" id="GO:0008757">
    <property type="term" value="F:S-adenosylmethionine-dependent methyltransferase activity"/>
    <property type="evidence" value="ECO:0007669"/>
    <property type="project" value="InterPro"/>
</dbReference>
<dbReference type="EMBL" id="CP044463">
    <property type="protein sequence ID" value="QIC68292.1"/>
    <property type="molecule type" value="Genomic_DNA"/>
</dbReference>
<comment type="similarity">
    <text evidence="1">Belongs to the methyltransferase superfamily.</text>
</comment>
<keyword evidence="3" id="KW-0808">Transferase</keyword>
<dbReference type="InterPro" id="IPR013216">
    <property type="entry name" value="Methyltransf_11"/>
</dbReference>
<dbReference type="Pfam" id="PF08241">
    <property type="entry name" value="Methyltransf_11"/>
    <property type="match status" value="1"/>
</dbReference>
<evidence type="ECO:0000313" key="5">
    <source>
        <dbReference type="EMBL" id="QIC68292.1"/>
    </source>
</evidence>
<dbReference type="SUPFAM" id="SSF53335">
    <property type="entry name" value="S-adenosyl-L-methionine-dependent methyltransferases"/>
    <property type="match status" value="1"/>
</dbReference>
<dbReference type="Gene3D" id="3.40.50.150">
    <property type="entry name" value="Vaccinia Virus protein VP39"/>
    <property type="match status" value="1"/>
</dbReference>
<dbReference type="AlphaFoldDB" id="A0AAE7BXQ5"/>
<feature type="domain" description="Methyltransferase type 11" evidence="4">
    <location>
        <begin position="48"/>
        <end position="138"/>
    </location>
</feature>
<dbReference type="GO" id="GO:0032259">
    <property type="term" value="P:methylation"/>
    <property type="evidence" value="ECO:0007669"/>
    <property type="project" value="UniProtKB-KW"/>
</dbReference>
<evidence type="ECO:0000259" key="4">
    <source>
        <dbReference type="Pfam" id="PF08241"/>
    </source>
</evidence>
<dbReference type="CDD" id="cd02440">
    <property type="entry name" value="AdoMet_MTases"/>
    <property type="match status" value="1"/>
</dbReference>
<evidence type="ECO:0000313" key="6">
    <source>
        <dbReference type="Proteomes" id="UP000503505"/>
    </source>
</evidence>
<name>A0AAE7BXQ5_9GAMM</name>
<accession>A0AAE7BXQ5</accession>
<protein>
    <submittedName>
        <fullName evidence="5">Class I SAM-dependent methyltransferase</fullName>
    </submittedName>
</protein>
<dbReference type="PANTHER" id="PTHR44942">
    <property type="entry name" value="METHYLTRANSF_11 DOMAIN-CONTAINING PROTEIN"/>
    <property type="match status" value="1"/>
</dbReference>
<evidence type="ECO:0000256" key="1">
    <source>
        <dbReference type="ARBA" id="ARBA00008361"/>
    </source>
</evidence>
<reference evidence="5 6" key="1">
    <citation type="submission" date="2019-09" db="EMBL/GenBank/DDBJ databases">
        <title>Non-baumannii Acinetobacter spp. carrying blaNDM-1 isolated in China.</title>
        <authorList>
            <person name="Cui C."/>
            <person name="Chen C."/>
            <person name="Sun J."/>
            <person name="Liu Y."/>
        </authorList>
    </citation>
    <scope>NUCLEOTIDE SEQUENCE [LARGE SCALE GENOMIC DNA]</scope>
    <source>
        <strain evidence="5 6">HZE23-1</strain>
    </source>
</reference>
<evidence type="ECO:0000256" key="2">
    <source>
        <dbReference type="ARBA" id="ARBA00022603"/>
    </source>
</evidence>
<dbReference type="Proteomes" id="UP000503505">
    <property type="component" value="Chromosome"/>
</dbReference>
<keyword evidence="2 5" id="KW-0489">Methyltransferase</keyword>
<dbReference type="InterPro" id="IPR029063">
    <property type="entry name" value="SAM-dependent_MTases_sf"/>
</dbReference>
<sequence length="260" mass="29581">MTQSLHPAAQQGFSSAAERYQQVRPSYPEALVPWLQQQLGLTADAQLLDLGSGTGKFLPQLKLLSSYILAVDPVAEMLTQLKQVHPDIPTLQAMSDALPLENASIHAVFCAQSFHWFANLDSLKEIHRILKDQGYLVLIWNQRDINVDWVKALADFILPMEGDTPRYHSGQWRNVFQDQQLFRPVAETTLQQFHSGTVEQVVSKRLLSTSFIAAQSDDAQQQLKSQFEQIIREHTGKQPDEQIDFPYITHVYIFQKILTP</sequence>
<dbReference type="RefSeq" id="WP_163172299.1">
    <property type="nucleotide sequence ID" value="NZ_CP044463.1"/>
</dbReference>
<proteinExistence type="inferred from homology"/>
<gene>
    <name evidence="5" type="ORF">FSC10_13395</name>
</gene>
<dbReference type="InterPro" id="IPR051052">
    <property type="entry name" value="Diverse_substrate_MTase"/>
</dbReference>
<organism evidence="5 6">
    <name type="scientific">Acinetobacter schindleri</name>
    <dbReference type="NCBI Taxonomy" id="108981"/>
    <lineage>
        <taxon>Bacteria</taxon>
        <taxon>Pseudomonadati</taxon>
        <taxon>Pseudomonadota</taxon>
        <taxon>Gammaproteobacteria</taxon>
        <taxon>Moraxellales</taxon>
        <taxon>Moraxellaceae</taxon>
        <taxon>Acinetobacter</taxon>
    </lineage>
</organism>